<accession>A0AAV5LXQ0</accession>
<dbReference type="EMBL" id="BPVZ01000157">
    <property type="protein sequence ID" value="GKV42293.1"/>
    <property type="molecule type" value="Genomic_DNA"/>
</dbReference>
<comment type="caution">
    <text evidence="1">The sequence shown here is derived from an EMBL/GenBank/DDBJ whole genome shotgun (WGS) entry which is preliminary data.</text>
</comment>
<dbReference type="AlphaFoldDB" id="A0AAV5LXQ0"/>
<protein>
    <submittedName>
        <fullName evidence="1">Uncharacterized protein</fullName>
    </submittedName>
</protein>
<name>A0AAV5LXQ0_9ROSI</name>
<sequence length="42" mass="4715">MLHVYPSVRFQPAMQLLLHGFALLASSKQQLPGKQLLSCCCR</sequence>
<proteinExistence type="predicted"/>
<evidence type="ECO:0000313" key="1">
    <source>
        <dbReference type="EMBL" id="GKV42293.1"/>
    </source>
</evidence>
<dbReference type="Proteomes" id="UP001054252">
    <property type="component" value="Unassembled WGS sequence"/>
</dbReference>
<evidence type="ECO:0000313" key="2">
    <source>
        <dbReference type="Proteomes" id="UP001054252"/>
    </source>
</evidence>
<organism evidence="1 2">
    <name type="scientific">Rubroshorea leprosula</name>
    <dbReference type="NCBI Taxonomy" id="152421"/>
    <lineage>
        <taxon>Eukaryota</taxon>
        <taxon>Viridiplantae</taxon>
        <taxon>Streptophyta</taxon>
        <taxon>Embryophyta</taxon>
        <taxon>Tracheophyta</taxon>
        <taxon>Spermatophyta</taxon>
        <taxon>Magnoliopsida</taxon>
        <taxon>eudicotyledons</taxon>
        <taxon>Gunneridae</taxon>
        <taxon>Pentapetalae</taxon>
        <taxon>rosids</taxon>
        <taxon>malvids</taxon>
        <taxon>Malvales</taxon>
        <taxon>Dipterocarpaceae</taxon>
        <taxon>Rubroshorea</taxon>
    </lineage>
</organism>
<gene>
    <name evidence="1" type="ORF">SLEP1_g49709</name>
</gene>
<reference evidence="1 2" key="1">
    <citation type="journal article" date="2021" name="Commun. Biol.">
        <title>The genome of Shorea leprosula (Dipterocarpaceae) highlights the ecological relevance of drought in aseasonal tropical rainforests.</title>
        <authorList>
            <person name="Ng K.K.S."/>
            <person name="Kobayashi M.J."/>
            <person name="Fawcett J.A."/>
            <person name="Hatakeyama M."/>
            <person name="Paape T."/>
            <person name="Ng C.H."/>
            <person name="Ang C.C."/>
            <person name="Tnah L.H."/>
            <person name="Lee C.T."/>
            <person name="Nishiyama T."/>
            <person name="Sese J."/>
            <person name="O'Brien M.J."/>
            <person name="Copetti D."/>
            <person name="Mohd Noor M.I."/>
            <person name="Ong R.C."/>
            <person name="Putra M."/>
            <person name="Sireger I.Z."/>
            <person name="Indrioko S."/>
            <person name="Kosugi Y."/>
            <person name="Izuno A."/>
            <person name="Isagi Y."/>
            <person name="Lee S.L."/>
            <person name="Shimizu K.K."/>
        </authorList>
    </citation>
    <scope>NUCLEOTIDE SEQUENCE [LARGE SCALE GENOMIC DNA]</scope>
    <source>
        <strain evidence="1">214</strain>
    </source>
</reference>
<keyword evidence="2" id="KW-1185">Reference proteome</keyword>